<dbReference type="HOGENOM" id="CLU_994299_0_0_1"/>
<dbReference type="Proteomes" id="UP000017559">
    <property type="component" value="Unassembled WGS sequence"/>
</dbReference>
<feature type="region of interest" description="Disordered" evidence="1">
    <location>
        <begin position="1"/>
        <end position="36"/>
    </location>
</feature>
<reference evidence="2 3" key="1">
    <citation type="journal article" date="2014" name="BMC Genomics">
        <title>Genome and secretome analysis of the hemibiotrophic fungal pathogen, Moniliophthora roreri, which causes frosty pod rot disease of cacao: mechanisms of the biotrophic and necrotrophic phases.</title>
        <authorList>
            <person name="Meinhardt L.W."/>
            <person name="Costa G.G.L."/>
            <person name="Thomazella D.P.T."/>
            <person name="Teixeira P.J.P.L."/>
            <person name="Carazzolle M.F."/>
            <person name="Schuster S.C."/>
            <person name="Carlson J.E."/>
            <person name="Guiltinan M.J."/>
            <person name="Mieczkowski P."/>
            <person name="Farmer A."/>
            <person name="Ramaraj T."/>
            <person name="Crozier J."/>
            <person name="Davis R.E."/>
            <person name="Shao J."/>
            <person name="Melnick R.L."/>
            <person name="Pereira G.A.G."/>
            <person name="Bailey B.A."/>
        </authorList>
    </citation>
    <scope>NUCLEOTIDE SEQUENCE [LARGE SCALE GENOMIC DNA]</scope>
    <source>
        <strain evidence="2 3">MCA 2997</strain>
    </source>
</reference>
<evidence type="ECO:0000313" key="2">
    <source>
        <dbReference type="EMBL" id="ESK82122.1"/>
    </source>
</evidence>
<accession>V2WKN5</accession>
<comment type="caution">
    <text evidence="2">The sequence shown here is derived from an EMBL/GenBank/DDBJ whole genome shotgun (WGS) entry which is preliminary data.</text>
</comment>
<proteinExistence type="predicted"/>
<protein>
    <submittedName>
        <fullName evidence="2">Uncharacterized protein</fullName>
    </submittedName>
</protein>
<dbReference type="EMBL" id="AWSO01002068">
    <property type="protein sequence ID" value="ESK82122.1"/>
    <property type="molecule type" value="Genomic_DNA"/>
</dbReference>
<feature type="compositionally biased region" description="Pro residues" evidence="1">
    <location>
        <begin position="15"/>
        <end position="31"/>
    </location>
</feature>
<keyword evidence="3" id="KW-1185">Reference proteome</keyword>
<evidence type="ECO:0000313" key="3">
    <source>
        <dbReference type="Proteomes" id="UP000017559"/>
    </source>
</evidence>
<evidence type="ECO:0000256" key="1">
    <source>
        <dbReference type="SAM" id="MobiDB-lite"/>
    </source>
</evidence>
<feature type="compositionally biased region" description="Low complexity" evidence="1">
    <location>
        <begin position="1"/>
        <end position="14"/>
    </location>
</feature>
<dbReference type="KEGG" id="mrr:Moror_3487"/>
<dbReference type="AlphaFoldDB" id="V2WKN5"/>
<gene>
    <name evidence="2" type="ORF">Moror_3487</name>
</gene>
<name>V2WKN5_MONRO</name>
<sequence>MANNGPPTKSTTPSNLPPPPKTPPPKCPPPFQKAKPDTNMKAILAGSVPSSPSKNHAQSVAAKLIVCNAYIPTEKVHNPVVAVSTAVQTLHAEHPDTLGLIPVVVELFCVASAHLAMCYISLHLTIAVNNEMLEPRIDLLLQWQHAIMSAHPCLEVEFTPTKNGSDKRMWVQVPGVLVTYKNAHPKPNSKESTAPPTIDHIKSLIQQHFEKEKILLSNLFSVGQNTVVIELALPSNADSIIKSKSILIPSISPYHITVHPGQHLSIQNPLELIIMGLSHF</sequence>
<organism evidence="2 3">
    <name type="scientific">Moniliophthora roreri (strain MCA 2997)</name>
    <name type="common">Cocoa frosty pod rot fungus</name>
    <name type="synonym">Crinipellis roreri</name>
    <dbReference type="NCBI Taxonomy" id="1381753"/>
    <lineage>
        <taxon>Eukaryota</taxon>
        <taxon>Fungi</taxon>
        <taxon>Dikarya</taxon>
        <taxon>Basidiomycota</taxon>
        <taxon>Agaricomycotina</taxon>
        <taxon>Agaricomycetes</taxon>
        <taxon>Agaricomycetidae</taxon>
        <taxon>Agaricales</taxon>
        <taxon>Marasmiineae</taxon>
        <taxon>Marasmiaceae</taxon>
        <taxon>Moniliophthora</taxon>
    </lineage>
</organism>